<sequence length="64" mass="7510">MPKRRSEEFSFPSFAPAHPANNRKAARHIEKICFILFSLRFLFFIKYESLSSMQQADVFILNGK</sequence>
<reference evidence="2 3" key="1">
    <citation type="submission" date="2018-06" db="EMBL/GenBank/DDBJ databases">
        <authorList>
            <person name="Tortosa P."/>
        </authorList>
    </citation>
    <scope>NUCLEOTIDE SEQUENCE [LARGE SCALE GENOMIC DNA]</scope>
    <source>
        <strain evidence="2 3">MDI222</strain>
    </source>
</reference>
<evidence type="ECO:0000313" key="2">
    <source>
        <dbReference type="EMBL" id="AXR66144.1"/>
    </source>
</evidence>
<dbReference type="Proteomes" id="UP000258889">
    <property type="component" value="Chromosome i"/>
</dbReference>
<evidence type="ECO:0000256" key="1">
    <source>
        <dbReference type="SAM" id="MobiDB-lite"/>
    </source>
</evidence>
<dbReference type="EMBL" id="CP030144">
    <property type="protein sequence ID" value="AXR66144.1"/>
    <property type="molecule type" value="Genomic_DNA"/>
</dbReference>
<evidence type="ECO:0000313" key="3">
    <source>
        <dbReference type="Proteomes" id="UP000258889"/>
    </source>
</evidence>
<proteinExistence type="predicted"/>
<gene>
    <name evidence="2" type="ORF">DQM28_11485</name>
</gene>
<keyword evidence="3" id="KW-1185">Reference proteome</keyword>
<name>A0ABN5NXA3_9LEPT</name>
<reference evidence="2 3" key="2">
    <citation type="submission" date="2018-09" db="EMBL/GenBank/DDBJ databases">
        <title>Complete Genome sequences of three Leptospira mayottensis isolates obtained from Tenrecid mammals endemic to the Malagasy region.</title>
        <authorList>
            <person name="Cordonin C."/>
            <person name="Toty C."/>
        </authorList>
    </citation>
    <scope>NUCLEOTIDE SEQUENCE [LARGE SCALE GENOMIC DNA]</scope>
    <source>
        <strain evidence="2 3">MDI222</strain>
    </source>
</reference>
<accession>A0ABN5NXA3</accession>
<feature type="region of interest" description="Disordered" evidence="1">
    <location>
        <begin position="1"/>
        <end position="22"/>
    </location>
</feature>
<protein>
    <submittedName>
        <fullName evidence="2">Uncharacterized protein</fullName>
    </submittedName>
</protein>
<organism evidence="2 3">
    <name type="scientific">Leptospira mayottensis</name>
    <dbReference type="NCBI Taxonomy" id="1137606"/>
    <lineage>
        <taxon>Bacteria</taxon>
        <taxon>Pseudomonadati</taxon>
        <taxon>Spirochaetota</taxon>
        <taxon>Spirochaetia</taxon>
        <taxon>Leptospirales</taxon>
        <taxon>Leptospiraceae</taxon>
        <taxon>Leptospira</taxon>
    </lineage>
</organism>